<comment type="caution">
    <text evidence="6">The sequence shown here is derived from an EMBL/GenBank/DDBJ whole genome shotgun (WGS) entry which is preliminary data.</text>
</comment>
<feature type="domain" description="PBP" evidence="5">
    <location>
        <begin position="51"/>
        <end position="321"/>
    </location>
</feature>
<dbReference type="GO" id="GO:0035435">
    <property type="term" value="P:phosphate ion transmembrane transport"/>
    <property type="evidence" value="ECO:0007669"/>
    <property type="project" value="InterPro"/>
</dbReference>
<protein>
    <recommendedName>
        <fullName evidence="4">Phosphate-binding protein</fullName>
    </recommendedName>
</protein>
<dbReference type="PIRSF" id="PIRSF002756">
    <property type="entry name" value="PstS"/>
    <property type="match status" value="1"/>
</dbReference>
<dbReference type="InterPro" id="IPR005673">
    <property type="entry name" value="ABC_phos-bd_PstS"/>
</dbReference>
<reference evidence="6" key="2">
    <citation type="journal article" date="2022" name="Microbiol. Resour. Announc.">
        <title>Metagenome Sequencing to Explore Phylogenomics of Terrestrial Cyanobacteria.</title>
        <authorList>
            <person name="Ward R.D."/>
            <person name="Stajich J.E."/>
            <person name="Johansen J.R."/>
            <person name="Huntemann M."/>
            <person name="Clum A."/>
            <person name="Foster B."/>
            <person name="Foster B."/>
            <person name="Roux S."/>
            <person name="Palaniappan K."/>
            <person name="Varghese N."/>
            <person name="Mukherjee S."/>
            <person name="Reddy T.B.K."/>
            <person name="Daum C."/>
            <person name="Copeland A."/>
            <person name="Chen I.A."/>
            <person name="Ivanova N.N."/>
            <person name="Kyrpides N.C."/>
            <person name="Shapiro N."/>
            <person name="Eloe-Fadrosh E.A."/>
            <person name="Pietrasiak N."/>
        </authorList>
    </citation>
    <scope>NUCLEOTIDE SEQUENCE</scope>
    <source>
        <strain evidence="6">CPER-KK1</strain>
    </source>
</reference>
<dbReference type="PANTHER" id="PTHR42996:SF1">
    <property type="entry name" value="PHOSPHATE-BINDING PROTEIN PSTS"/>
    <property type="match status" value="1"/>
</dbReference>
<gene>
    <name evidence="6" type="primary">pstS</name>
    <name evidence="6" type="ORF">KME25_27505</name>
</gene>
<keyword evidence="3 4" id="KW-0592">Phosphate transport</keyword>
<dbReference type="InterPro" id="IPR024370">
    <property type="entry name" value="PBP_domain"/>
</dbReference>
<dbReference type="GO" id="GO:0043190">
    <property type="term" value="C:ATP-binding cassette (ABC) transporter complex"/>
    <property type="evidence" value="ECO:0007669"/>
    <property type="project" value="InterPro"/>
</dbReference>
<dbReference type="AlphaFoldDB" id="A0A951UCQ0"/>
<evidence type="ECO:0000313" key="6">
    <source>
        <dbReference type="EMBL" id="MBW4548157.1"/>
    </source>
</evidence>
<dbReference type="Proteomes" id="UP000753908">
    <property type="component" value="Unassembled WGS sequence"/>
</dbReference>
<evidence type="ECO:0000256" key="2">
    <source>
        <dbReference type="ARBA" id="ARBA00022448"/>
    </source>
</evidence>
<evidence type="ECO:0000256" key="1">
    <source>
        <dbReference type="ARBA" id="ARBA00008725"/>
    </source>
</evidence>
<dbReference type="SUPFAM" id="SSF53850">
    <property type="entry name" value="Periplasmic binding protein-like II"/>
    <property type="match status" value="1"/>
</dbReference>
<dbReference type="EMBL" id="JAHHIF010000055">
    <property type="protein sequence ID" value="MBW4548157.1"/>
    <property type="molecule type" value="Genomic_DNA"/>
</dbReference>
<dbReference type="InterPro" id="IPR050962">
    <property type="entry name" value="Phosphate-bind_PstS"/>
</dbReference>
<evidence type="ECO:0000256" key="4">
    <source>
        <dbReference type="PIRNR" id="PIRNR002756"/>
    </source>
</evidence>
<evidence type="ECO:0000313" key="7">
    <source>
        <dbReference type="Proteomes" id="UP000753908"/>
    </source>
</evidence>
<dbReference type="PANTHER" id="PTHR42996">
    <property type="entry name" value="PHOSPHATE-BINDING PROTEIN PSTS"/>
    <property type="match status" value="1"/>
</dbReference>
<dbReference type="NCBIfam" id="TIGR00975">
    <property type="entry name" value="3a0107s03"/>
    <property type="match status" value="1"/>
</dbReference>
<evidence type="ECO:0000259" key="5">
    <source>
        <dbReference type="Pfam" id="PF12849"/>
    </source>
</evidence>
<name>A0A951UCQ0_9CYAN</name>
<evidence type="ECO:0000256" key="3">
    <source>
        <dbReference type="ARBA" id="ARBA00022592"/>
    </source>
</evidence>
<sequence length="377" mass="40260">MFLYSHLFNSSRILTSISVVALSAGLVACGQQEASSPNADGGKLALNENVSLVGAGASFPTPLYQRWFQEINQDYPNLRINYQSVGSGAGVEQFTTGTVDFGASDVAMTDEEIQKVERGVLLLPMAAGSIVLTYNLPNVESGLKLPREVYTGILQGQIKSWNNPAIAQANPGVQLPNQPITVVHRSDGSGTTGVFTKHLSAISPEWKNQVGEGKTVDWPTGVGAKGNEGVTAQVKQTPGAIGYVEYGYAKQNNLPVAALENQSGNFIVPSEESASKTLEAVELPANFRAFISDPKGEESYPIVTYTWLLAYENYPDASKAKSMEAMIEYGLTEGQRYSAELGYVPLPPSVVEKVAAAADKLSPDYNITVDKAAASKL</sequence>
<dbReference type="Gene3D" id="3.40.190.10">
    <property type="entry name" value="Periplasmic binding protein-like II"/>
    <property type="match status" value="2"/>
</dbReference>
<dbReference type="GO" id="GO:0042301">
    <property type="term" value="F:phosphate ion binding"/>
    <property type="evidence" value="ECO:0007669"/>
    <property type="project" value="InterPro"/>
</dbReference>
<reference evidence="6" key="1">
    <citation type="submission" date="2021-05" db="EMBL/GenBank/DDBJ databases">
        <authorList>
            <person name="Pietrasiak N."/>
            <person name="Ward R."/>
            <person name="Stajich J.E."/>
            <person name="Kurbessoian T."/>
        </authorList>
    </citation>
    <scope>NUCLEOTIDE SEQUENCE</scope>
    <source>
        <strain evidence="6">CPER-KK1</strain>
    </source>
</reference>
<comment type="similarity">
    <text evidence="1 4">Belongs to the PstS family.</text>
</comment>
<dbReference type="CDD" id="cd13565">
    <property type="entry name" value="PBP2_PstS"/>
    <property type="match status" value="1"/>
</dbReference>
<proteinExistence type="inferred from homology"/>
<accession>A0A951UCQ0</accession>
<keyword evidence="2 4" id="KW-0813">Transport</keyword>
<organism evidence="6 7">
    <name type="scientific">Symplocastrum torsivum CPER-KK1</name>
    <dbReference type="NCBI Taxonomy" id="450513"/>
    <lineage>
        <taxon>Bacteria</taxon>
        <taxon>Bacillati</taxon>
        <taxon>Cyanobacteriota</taxon>
        <taxon>Cyanophyceae</taxon>
        <taxon>Oscillatoriophycideae</taxon>
        <taxon>Oscillatoriales</taxon>
        <taxon>Microcoleaceae</taxon>
        <taxon>Symplocastrum</taxon>
    </lineage>
</organism>
<dbReference type="Pfam" id="PF12849">
    <property type="entry name" value="PBP_like_2"/>
    <property type="match status" value="1"/>
</dbReference>